<proteinExistence type="inferred from homology"/>
<dbReference type="Pfam" id="PF00589">
    <property type="entry name" value="Phage_integrase"/>
    <property type="match status" value="1"/>
</dbReference>
<gene>
    <name evidence="8" type="ORF">CJD38_07055</name>
</gene>
<dbReference type="Gene3D" id="1.10.443.10">
    <property type="entry name" value="Intergrase catalytic core"/>
    <property type="match status" value="1"/>
</dbReference>
<dbReference type="InterPro" id="IPR025166">
    <property type="entry name" value="Integrase_DNA_bind_dom"/>
</dbReference>
<evidence type="ECO:0000256" key="4">
    <source>
        <dbReference type="ARBA" id="ARBA00023172"/>
    </source>
</evidence>
<name>A0A2T5MIL2_9GAMM</name>
<protein>
    <submittedName>
        <fullName evidence="8">Integrase</fullName>
    </submittedName>
</protein>
<dbReference type="InterPro" id="IPR002104">
    <property type="entry name" value="Integrase_catalytic"/>
</dbReference>
<dbReference type="Gene3D" id="3.30.160.390">
    <property type="entry name" value="Integrase, DNA-binding domain"/>
    <property type="match status" value="1"/>
</dbReference>
<dbReference type="GO" id="GO:0003677">
    <property type="term" value="F:DNA binding"/>
    <property type="evidence" value="ECO:0007669"/>
    <property type="project" value="UniProtKB-UniRule"/>
</dbReference>
<dbReference type="SUPFAM" id="SSF56349">
    <property type="entry name" value="DNA breaking-rejoining enzymes"/>
    <property type="match status" value="1"/>
</dbReference>
<dbReference type="Pfam" id="PF13356">
    <property type="entry name" value="Arm-DNA-bind_3"/>
    <property type="match status" value="1"/>
</dbReference>
<evidence type="ECO:0000313" key="9">
    <source>
        <dbReference type="Proteomes" id="UP000244248"/>
    </source>
</evidence>
<dbReference type="PROSITE" id="PS51900">
    <property type="entry name" value="CB"/>
    <property type="match status" value="1"/>
</dbReference>
<sequence length="412" mass="46510">MPRTVKPLTETKCKSAKPKTKPYKLFDGDGLFLLVTPTGGKLWRFKYRLDGKERGPIAFGSYPEIGLAAARDLRRNARELVAKGIDPDNHRKEVKLAAQTHRENTFAALAEAWYQANASGNWRPTTAKKVRLYLDLDLLPPLGTRPIAEIKRAELITVLRKIEARGAFNVAKKCRGWLSLIFRYARSLGVIEINQATDLNVVAAQAPKSKPYAHVPQSELPAFLRALNDHKASLQIKRACLLLLLTGFRPGELRKATWDEIDFKAATWNKSGADMKMKRAHVVPLSAQAITILSEMRNDAGRNFLVFASPYKPKQPISDGTINRLLGAIGYKGRQTGHGFRHVVSTALNERGYNKDWIERQLAHGDDDEIRGTYNQAQYLDQRREMMQEWADHLDSIKANEEITPYKSGQRK</sequence>
<dbReference type="InterPro" id="IPR013762">
    <property type="entry name" value="Integrase-like_cat_sf"/>
</dbReference>
<dbReference type="OrthoDB" id="9795573at2"/>
<evidence type="ECO:0000259" key="7">
    <source>
        <dbReference type="PROSITE" id="PS51900"/>
    </source>
</evidence>
<reference evidence="8 9" key="1">
    <citation type="submission" date="2018-04" db="EMBL/GenBank/DDBJ databases">
        <title>Novel species isolated from glacier.</title>
        <authorList>
            <person name="Liu Q."/>
            <person name="Xin Y.-H."/>
        </authorList>
    </citation>
    <scope>NUCLEOTIDE SEQUENCE [LARGE SCALE GENOMIC DNA]</scope>
    <source>
        <strain evidence="8 9">GT1R17</strain>
    </source>
</reference>
<dbReference type="InterPro" id="IPR053876">
    <property type="entry name" value="Phage_int_M"/>
</dbReference>
<dbReference type="InterPro" id="IPR038488">
    <property type="entry name" value="Integrase_DNA-bd_sf"/>
</dbReference>
<evidence type="ECO:0000256" key="1">
    <source>
        <dbReference type="ARBA" id="ARBA00008857"/>
    </source>
</evidence>
<dbReference type="GO" id="GO:0015074">
    <property type="term" value="P:DNA integration"/>
    <property type="evidence" value="ECO:0007669"/>
    <property type="project" value="UniProtKB-KW"/>
</dbReference>
<feature type="domain" description="Core-binding (CB)" evidence="7">
    <location>
        <begin position="104"/>
        <end position="186"/>
    </location>
</feature>
<evidence type="ECO:0000256" key="5">
    <source>
        <dbReference type="PROSITE-ProRule" id="PRU01248"/>
    </source>
</evidence>
<dbReference type="InterPro" id="IPR010998">
    <property type="entry name" value="Integrase_recombinase_N"/>
</dbReference>
<dbReference type="PROSITE" id="PS51898">
    <property type="entry name" value="TYR_RECOMBINASE"/>
    <property type="match status" value="1"/>
</dbReference>
<keyword evidence="9" id="KW-1185">Reference proteome</keyword>
<evidence type="ECO:0000256" key="2">
    <source>
        <dbReference type="ARBA" id="ARBA00022908"/>
    </source>
</evidence>
<comment type="similarity">
    <text evidence="1">Belongs to the 'phage' integrase family.</text>
</comment>
<dbReference type="RefSeq" id="WP_107939594.1">
    <property type="nucleotide sequence ID" value="NZ_QANS01000002.1"/>
</dbReference>
<dbReference type="InterPro" id="IPR044068">
    <property type="entry name" value="CB"/>
</dbReference>
<dbReference type="GO" id="GO:0006310">
    <property type="term" value="P:DNA recombination"/>
    <property type="evidence" value="ECO:0007669"/>
    <property type="project" value="UniProtKB-KW"/>
</dbReference>
<evidence type="ECO:0000313" key="8">
    <source>
        <dbReference type="EMBL" id="PTU32400.1"/>
    </source>
</evidence>
<dbReference type="EMBL" id="QANS01000002">
    <property type="protein sequence ID" value="PTU32400.1"/>
    <property type="molecule type" value="Genomic_DNA"/>
</dbReference>
<dbReference type="Proteomes" id="UP000244248">
    <property type="component" value="Unassembled WGS sequence"/>
</dbReference>
<dbReference type="PANTHER" id="PTHR30629">
    <property type="entry name" value="PROPHAGE INTEGRASE"/>
    <property type="match status" value="1"/>
</dbReference>
<feature type="domain" description="Tyr recombinase" evidence="6">
    <location>
        <begin position="209"/>
        <end position="387"/>
    </location>
</feature>
<dbReference type="CDD" id="cd00801">
    <property type="entry name" value="INT_P4_C"/>
    <property type="match status" value="1"/>
</dbReference>
<dbReference type="InterPro" id="IPR050808">
    <property type="entry name" value="Phage_Integrase"/>
</dbReference>
<keyword evidence="4" id="KW-0233">DNA recombination</keyword>
<dbReference type="InterPro" id="IPR011010">
    <property type="entry name" value="DNA_brk_join_enz"/>
</dbReference>
<dbReference type="Gene3D" id="1.10.150.130">
    <property type="match status" value="1"/>
</dbReference>
<evidence type="ECO:0000259" key="6">
    <source>
        <dbReference type="PROSITE" id="PS51898"/>
    </source>
</evidence>
<dbReference type="Pfam" id="PF22022">
    <property type="entry name" value="Phage_int_M"/>
    <property type="match status" value="1"/>
</dbReference>
<comment type="caution">
    <text evidence="8">The sequence shown here is derived from an EMBL/GenBank/DDBJ whole genome shotgun (WGS) entry which is preliminary data.</text>
</comment>
<accession>A0A2T5MIL2</accession>
<evidence type="ECO:0000256" key="3">
    <source>
        <dbReference type="ARBA" id="ARBA00023125"/>
    </source>
</evidence>
<dbReference type="AlphaFoldDB" id="A0A2T5MIL2"/>
<organism evidence="8 9">
    <name type="scientific">Stenotrophobium rhamnosiphilum</name>
    <dbReference type="NCBI Taxonomy" id="2029166"/>
    <lineage>
        <taxon>Bacteria</taxon>
        <taxon>Pseudomonadati</taxon>
        <taxon>Pseudomonadota</taxon>
        <taxon>Gammaproteobacteria</taxon>
        <taxon>Nevskiales</taxon>
        <taxon>Nevskiaceae</taxon>
        <taxon>Stenotrophobium</taxon>
    </lineage>
</organism>
<keyword evidence="2" id="KW-0229">DNA integration</keyword>
<dbReference type="PANTHER" id="PTHR30629:SF2">
    <property type="entry name" value="PROPHAGE INTEGRASE INTS-RELATED"/>
    <property type="match status" value="1"/>
</dbReference>
<keyword evidence="3 5" id="KW-0238">DNA-binding</keyword>